<sequence length="115" mass="12159">MLLLGMLLVGVAAAFTALAIAENFAGGPGYGVTMLGQHVATLSTLDVFLAGLALALVFCLGLAMMRGGARHARHRRDKRRVARRAAEPDATPVRGDEGAAEGRPRHRHGLHLFGH</sequence>
<keyword evidence="2" id="KW-0812">Transmembrane</keyword>
<keyword evidence="4" id="KW-1185">Reference proteome</keyword>
<feature type="region of interest" description="Disordered" evidence="1">
    <location>
        <begin position="70"/>
        <end position="115"/>
    </location>
</feature>
<keyword evidence="2" id="KW-1133">Transmembrane helix</keyword>
<dbReference type="RefSeq" id="WP_275809152.1">
    <property type="nucleotide sequence ID" value="NZ_BAAANM010000008.1"/>
</dbReference>
<protein>
    <submittedName>
        <fullName evidence="3">Uncharacterized protein</fullName>
    </submittedName>
</protein>
<name>A0ABT5YTQ0_9ACTN</name>
<feature type="transmembrane region" description="Helical" evidence="2">
    <location>
        <begin position="45"/>
        <end position="65"/>
    </location>
</feature>
<reference evidence="3 4" key="1">
    <citation type="submission" date="2023-03" db="EMBL/GenBank/DDBJ databases">
        <title>Draft genome sequence of type strain Streptomyces ferralitis JCM 14344.</title>
        <authorList>
            <person name="Klaysubun C."/>
            <person name="Duangmal K."/>
        </authorList>
    </citation>
    <scope>NUCLEOTIDE SEQUENCE [LARGE SCALE GENOMIC DNA]</scope>
    <source>
        <strain evidence="3 4">JCM 14344</strain>
    </source>
</reference>
<dbReference type="EMBL" id="JARHTQ010000002">
    <property type="protein sequence ID" value="MDF2254814.1"/>
    <property type="molecule type" value="Genomic_DNA"/>
</dbReference>
<organism evidence="3 4">
    <name type="scientific">Streptantibioticus ferralitis</name>
    <dbReference type="NCBI Taxonomy" id="236510"/>
    <lineage>
        <taxon>Bacteria</taxon>
        <taxon>Bacillati</taxon>
        <taxon>Actinomycetota</taxon>
        <taxon>Actinomycetes</taxon>
        <taxon>Kitasatosporales</taxon>
        <taxon>Streptomycetaceae</taxon>
        <taxon>Streptantibioticus</taxon>
    </lineage>
</organism>
<feature type="compositionally biased region" description="Basic residues" evidence="1">
    <location>
        <begin position="70"/>
        <end position="83"/>
    </location>
</feature>
<dbReference type="Proteomes" id="UP001220022">
    <property type="component" value="Unassembled WGS sequence"/>
</dbReference>
<evidence type="ECO:0000313" key="4">
    <source>
        <dbReference type="Proteomes" id="UP001220022"/>
    </source>
</evidence>
<comment type="caution">
    <text evidence="3">The sequence shown here is derived from an EMBL/GenBank/DDBJ whole genome shotgun (WGS) entry which is preliminary data.</text>
</comment>
<keyword evidence="2" id="KW-0472">Membrane</keyword>
<gene>
    <name evidence="3" type="ORF">P2L57_03405</name>
</gene>
<proteinExistence type="predicted"/>
<feature type="compositionally biased region" description="Basic and acidic residues" evidence="1">
    <location>
        <begin position="94"/>
        <end position="103"/>
    </location>
</feature>
<evidence type="ECO:0000313" key="3">
    <source>
        <dbReference type="EMBL" id="MDF2254814.1"/>
    </source>
</evidence>
<evidence type="ECO:0000256" key="2">
    <source>
        <dbReference type="SAM" id="Phobius"/>
    </source>
</evidence>
<feature type="compositionally biased region" description="Basic residues" evidence="1">
    <location>
        <begin position="104"/>
        <end position="115"/>
    </location>
</feature>
<accession>A0ABT5YTQ0</accession>
<evidence type="ECO:0000256" key="1">
    <source>
        <dbReference type="SAM" id="MobiDB-lite"/>
    </source>
</evidence>